<proteinExistence type="predicted"/>
<protein>
    <submittedName>
        <fullName evidence="2">Uncharacterized protein</fullName>
    </submittedName>
</protein>
<dbReference type="OrthoDB" id="10529418at2759"/>
<evidence type="ECO:0000313" key="3">
    <source>
        <dbReference type="Proteomes" id="UP000887013"/>
    </source>
</evidence>
<gene>
    <name evidence="2" type="ORF">NPIL_145521</name>
</gene>
<feature type="transmembrane region" description="Helical" evidence="1">
    <location>
        <begin position="84"/>
        <end position="100"/>
    </location>
</feature>
<organism evidence="2 3">
    <name type="scientific">Nephila pilipes</name>
    <name type="common">Giant wood spider</name>
    <name type="synonym">Nephila maculata</name>
    <dbReference type="NCBI Taxonomy" id="299642"/>
    <lineage>
        <taxon>Eukaryota</taxon>
        <taxon>Metazoa</taxon>
        <taxon>Ecdysozoa</taxon>
        <taxon>Arthropoda</taxon>
        <taxon>Chelicerata</taxon>
        <taxon>Arachnida</taxon>
        <taxon>Araneae</taxon>
        <taxon>Araneomorphae</taxon>
        <taxon>Entelegynae</taxon>
        <taxon>Araneoidea</taxon>
        <taxon>Nephilidae</taxon>
        <taxon>Nephila</taxon>
    </lineage>
</organism>
<evidence type="ECO:0000256" key="1">
    <source>
        <dbReference type="SAM" id="Phobius"/>
    </source>
</evidence>
<sequence length="101" mass="11458">MSWIFNAHGSIRDLRTSSQDEFLQQLTPGDLPPLLSGAGDGESGAKKKMKGLLVCLESCSHTKMEMMDIFLKEKKVEEKKIRKTFFVVILWLEFVIGILIQ</sequence>
<dbReference type="Proteomes" id="UP000887013">
    <property type="component" value="Unassembled WGS sequence"/>
</dbReference>
<reference evidence="2" key="1">
    <citation type="submission" date="2020-08" db="EMBL/GenBank/DDBJ databases">
        <title>Multicomponent nature underlies the extraordinary mechanical properties of spider dragline silk.</title>
        <authorList>
            <person name="Kono N."/>
            <person name="Nakamura H."/>
            <person name="Mori M."/>
            <person name="Yoshida Y."/>
            <person name="Ohtoshi R."/>
            <person name="Malay A.D."/>
            <person name="Moran D.A.P."/>
            <person name="Tomita M."/>
            <person name="Numata K."/>
            <person name="Arakawa K."/>
        </authorList>
    </citation>
    <scope>NUCLEOTIDE SEQUENCE</scope>
</reference>
<name>A0A8X6P0P3_NEPPI</name>
<dbReference type="EMBL" id="BMAW01015162">
    <property type="protein sequence ID" value="GFT42314.1"/>
    <property type="molecule type" value="Genomic_DNA"/>
</dbReference>
<dbReference type="AlphaFoldDB" id="A0A8X6P0P3"/>
<keyword evidence="1" id="KW-0812">Transmembrane</keyword>
<evidence type="ECO:0000313" key="2">
    <source>
        <dbReference type="EMBL" id="GFT42314.1"/>
    </source>
</evidence>
<keyword evidence="3" id="KW-1185">Reference proteome</keyword>
<keyword evidence="1" id="KW-0472">Membrane</keyword>
<comment type="caution">
    <text evidence="2">The sequence shown here is derived from an EMBL/GenBank/DDBJ whole genome shotgun (WGS) entry which is preliminary data.</text>
</comment>
<keyword evidence="1" id="KW-1133">Transmembrane helix</keyword>
<accession>A0A8X6P0P3</accession>